<sequence length="61" mass="7008">MWSFRASFSPGRKVINEYGLPPRAPAKKTQRIDSRNSRISNTVIPVKEETISEEKNESDEE</sequence>
<name>A0ACB1AS54_MELEN</name>
<dbReference type="Proteomes" id="UP001497535">
    <property type="component" value="Unassembled WGS sequence"/>
</dbReference>
<comment type="caution">
    <text evidence="1">The sequence shown here is derived from an EMBL/GenBank/DDBJ whole genome shotgun (WGS) entry which is preliminary data.</text>
</comment>
<keyword evidence="2" id="KW-1185">Reference proteome</keyword>
<reference evidence="1" key="1">
    <citation type="submission" date="2023-11" db="EMBL/GenBank/DDBJ databases">
        <authorList>
            <person name="Poullet M."/>
        </authorList>
    </citation>
    <scope>NUCLEOTIDE SEQUENCE</scope>
    <source>
        <strain evidence="1">E1834</strain>
    </source>
</reference>
<gene>
    <name evidence="1" type="ORF">MENTE1834_LOCUS42595</name>
</gene>
<evidence type="ECO:0000313" key="1">
    <source>
        <dbReference type="EMBL" id="CAK5102756.1"/>
    </source>
</evidence>
<protein>
    <submittedName>
        <fullName evidence="1">Uncharacterized protein</fullName>
    </submittedName>
</protein>
<organism evidence="1 2">
    <name type="scientific">Meloidogyne enterolobii</name>
    <name type="common">Root-knot nematode worm</name>
    <name type="synonym">Meloidogyne mayaguensis</name>
    <dbReference type="NCBI Taxonomy" id="390850"/>
    <lineage>
        <taxon>Eukaryota</taxon>
        <taxon>Metazoa</taxon>
        <taxon>Ecdysozoa</taxon>
        <taxon>Nematoda</taxon>
        <taxon>Chromadorea</taxon>
        <taxon>Rhabditida</taxon>
        <taxon>Tylenchina</taxon>
        <taxon>Tylenchomorpha</taxon>
        <taxon>Tylenchoidea</taxon>
        <taxon>Meloidogynidae</taxon>
        <taxon>Meloidogyninae</taxon>
        <taxon>Meloidogyne</taxon>
    </lineage>
</organism>
<proteinExistence type="predicted"/>
<accession>A0ACB1AS54</accession>
<dbReference type="EMBL" id="CAVMJV010000113">
    <property type="protein sequence ID" value="CAK5102756.1"/>
    <property type="molecule type" value="Genomic_DNA"/>
</dbReference>
<evidence type="ECO:0000313" key="2">
    <source>
        <dbReference type="Proteomes" id="UP001497535"/>
    </source>
</evidence>